<feature type="region of interest" description="Disordered" evidence="1">
    <location>
        <begin position="209"/>
        <end position="238"/>
    </location>
</feature>
<feature type="compositionally biased region" description="Basic and acidic residues" evidence="1">
    <location>
        <begin position="224"/>
        <end position="238"/>
    </location>
</feature>
<evidence type="ECO:0000256" key="1">
    <source>
        <dbReference type="SAM" id="MobiDB-lite"/>
    </source>
</evidence>
<evidence type="ECO:0000313" key="2">
    <source>
        <dbReference type="EMBL" id="CAG5090059.1"/>
    </source>
</evidence>
<reference evidence="2 3" key="1">
    <citation type="submission" date="2021-04" db="EMBL/GenBank/DDBJ databases">
        <authorList>
            <person name="Bliznina A."/>
        </authorList>
    </citation>
    <scope>NUCLEOTIDE SEQUENCE [LARGE SCALE GENOMIC DNA]</scope>
</reference>
<sequence length="399" mass="46685">MLSQRALIIISEYREGREPMPTPVTRKSILEINEELLAEKRPGKPDTIMHDDLSESLNQPQLIWLPQKRRKEKRSLADLAMNKKKLTNISLLDNFKPPEGTVIKMTNPITRHSRWIDPELKRLGYKVEPIQGTKVRPPTQLENFQCTPIKAYPSFDDDDSLASRPMTPVEIQRLRLLPSPIVRKCMDDALRLGVLDQDDTSMIMNRIRKDEYEGTPSRGNTPEQGKKGRNMKDLDMKNPQRLISPLKYQRQPRNSGDPIYKIDNKEVIKPKWNRQPIAYRPDHKTEPIVPLHLEIPFFRESRDRRLQNRMQNWERSLRETSREPKAHQRARQQQQHNQLPYGQYERSLYAQEEFSRRGVDYPRLHMHGDLCDESSQHTGPLSARPEAPPSSPCRAMFNS</sequence>
<organism evidence="2 3">
    <name type="scientific">Oikopleura dioica</name>
    <name type="common">Tunicate</name>
    <dbReference type="NCBI Taxonomy" id="34765"/>
    <lineage>
        <taxon>Eukaryota</taxon>
        <taxon>Metazoa</taxon>
        <taxon>Chordata</taxon>
        <taxon>Tunicata</taxon>
        <taxon>Appendicularia</taxon>
        <taxon>Copelata</taxon>
        <taxon>Oikopleuridae</taxon>
        <taxon>Oikopleura</taxon>
    </lineage>
</organism>
<feature type="region of interest" description="Disordered" evidence="1">
    <location>
        <begin position="314"/>
        <end position="343"/>
    </location>
</feature>
<feature type="compositionally biased region" description="Basic and acidic residues" evidence="1">
    <location>
        <begin position="315"/>
        <end position="326"/>
    </location>
</feature>
<dbReference type="Proteomes" id="UP001158576">
    <property type="component" value="Chromosome PAR"/>
</dbReference>
<name>A0ABN7S070_OIKDI</name>
<keyword evidence="3" id="KW-1185">Reference proteome</keyword>
<accession>A0ABN7S070</accession>
<gene>
    <name evidence="2" type="ORF">OKIOD_LOCUS4006</name>
</gene>
<feature type="region of interest" description="Disordered" evidence="1">
    <location>
        <begin position="367"/>
        <end position="399"/>
    </location>
</feature>
<dbReference type="EMBL" id="OU015568">
    <property type="protein sequence ID" value="CAG5090059.1"/>
    <property type="molecule type" value="Genomic_DNA"/>
</dbReference>
<evidence type="ECO:0000313" key="3">
    <source>
        <dbReference type="Proteomes" id="UP001158576"/>
    </source>
</evidence>
<protein>
    <submittedName>
        <fullName evidence="2">Oidioi.mRNA.OKI2018_I69.PAR.g12448.t1.cds</fullName>
    </submittedName>
</protein>
<proteinExistence type="predicted"/>